<organism evidence="2 3">
    <name type="scientific">Rangifer tarandus platyrhynchus</name>
    <name type="common">Svalbard reindeer</name>
    <dbReference type="NCBI Taxonomy" id="3082113"/>
    <lineage>
        <taxon>Eukaryota</taxon>
        <taxon>Metazoa</taxon>
        <taxon>Chordata</taxon>
        <taxon>Craniata</taxon>
        <taxon>Vertebrata</taxon>
        <taxon>Euteleostomi</taxon>
        <taxon>Mammalia</taxon>
        <taxon>Eutheria</taxon>
        <taxon>Laurasiatheria</taxon>
        <taxon>Artiodactyla</taxon>
        <taxon>Ruminantia</taxon>
        <taxon>Pecora</taxon>
        <taxon>Cervidae</taxon>
        <taxon>Odocoileinae</taxon>
        <taxon>Rangifer</taxon>
    </lineage>
</organism>
<dbReference type="Proteomes" id="UP001176941">
    <property type="component" value="Chromosome 27"/>
</dbReference>
<name>A0ABN8Z4J6_RANTA</name>
<reference evidence="2" key="1">
    <citation type="submission" date="2023-04" db="EMBL/GenBank/DDBJ databases">
        <authorList>
            <consortium name="ELIXIR-Norway"/>
        </authorList>
    </citation>
    <scope>NUCLEOTIDE SEQUENCE [LARGE SCALE GENOMIC DNA]</scope>
</reference>
<accession>A0ABN8Z4J6</accession>
<protein>
    <submittedName>
        <fullName evidence="2">Uncharacterized protein</fullName>
    </submittedName>
</protein>
<dbReference type="EMBL" id="OX459963">
    <property type="protein sequence ID" value="CAI9167742.1"/>
    <property type="molecule type" value="Genomic_DNA"/>
</dbReference>
<evidence type="ECO:0000313" key="3">
    <source>
        <dbReference type="Proteomes" id="UP001176941"/>
    </source>
</evidence>
<keyword evidence="3" id="KW-1185">Reference proteome</keyword>
<proteinExistence type="predicted"/>
<feature type="region of interest" description="Disordered" evidence="1">
    <location>
        <begin position="79"/>
        <end position="103"/>
    </location>
</feature>
<evidence type="ECO:0000313" key="2">
    <source>
        <dbReference type="EMBL" id="CAI9167742.1"/>
    </source>
</evidence>
<evidence type="ECO:0000256" key="1">
    <source>
        <dbReference type="SAM" id="MobiDB-lite"/>
    </source>
</evidence>
<gene>
    <name evidence="2" type="ORF">MRATA1EN1_LOCUS16704</name>
</gene>
<sequence length="132" mass="13918">MACGRSLEAGDPGGRALAFLPARGGRGEEGAAARWTPWGAWTWPLPISAPGAQVGYGPRGHSLPSPRGDRERTVTLLENPDAWVPSSQGQMRRPEPPVTILSNHHTPGGLVGLGVRDLVLLEGWESGGRVTV</sequence>